<proteinExistence type="predicted"/>
<dbReference type="AlphaFoldDB" id="A0AA40F647"/>
<accession>A0AA40F647</accession>
<organism evidence="1 2">
    <name type="scientific">Schizothecium vesticola</name>
    <dbReference type="NCBI Taxonomy" id="314040"/>
    <lineage>
        <taxon>Eukaryota</taxon>
        <taxon>Fungi</taxon>
        <taxon>Dikarya</taxon>
        <taxon>Ascomycota</taxon>
        <taxon>Pezizomycotina</taxon>
        <taxon>Sordariomycetes</taxon>
        <taxon>Sordariomycetidae</taxon>
        <taxon>Sordariales</taxon>
        <taxon>Schizotheciaceae</taxon>
        <taxon>Schizothecium</taxon>
    </lineage>
</organism>
<protein>
    <submittedName>
        <fullName evidence="1">Uncharacterized protein</fullName>
    </submittedName>
</protein>
<gene>
    <name evidence="1" type="ORF">B0T18DRAFT_74635</name>
</gene>
<dbReference type="EMBL" id="JAUKUD010000002">
    <property type="protein sequence ID" value="KAK0751672.1"/>
    <property type="molecule type" value="Genomic_DNA"/>
</dbReference>
<sequence length="228" mass="25545">MVHRERSFRWWRALHGAIAGWTTTTKRRGERRQEMENVSPSIENLSLGWAASRFRGRMQLLLIPGRRLRGFVWEGNPDIYVLGDPDLRMDGCELPESCPTRQHPILPFLDLDLESPVPTHQLSRVITCILVPNFAEEGSVPGSGHHQAETQNPQAEPVACCISLVPAPLSPADPVCTTNPRQAQLAARDSSRPFLAAISSDEKRRLTIISTEQARPGAHRTLRHRRCG</sequence>
<evidence type="ECO:0000313" key="1">
    <source>
        <dbReference type="EMBL" id="KAK0751672.1"/>
    </source>
</evidence>
<dbReference type="Proteomes" id="UP001172155">
    <property type="component" value="Unassembled WGS sequence"/>
</dbReference>
<keyword evidence="2" id="KW-1185">Reference proteome</keyword>
<reference evidence="1" key="1">
    <citation type="submission" date="2023-06" db="EMBL/GenBank/DDBJ databases">
        <title>Genome-scale phylogeny and comparative genomics of the fungal order Sordariales.</title>
        <authorList>
            <consortium name="Lawrence Berkeley National Laboratory"/>
            <person name="Hensen N."/>
            <person name="Bonometti L."/>
            <person name="Westerberg I."/>
            <person name="Brannstrom I.O."/>
            <person name="Guillou S."/>
            <person name="Cros-Aarteil S."/>
            <person name="Calhoun S."/>
            <person name="Haridas S."/>
            <person name="Kuo A."/>
            <person name="Mondo S."/>
            <person name="Pangilinan J."/>
            <person name="Riley R."/>
            <person name="LaButti K."/>
            <person name="Andreopoulos B."/>
            <person name="Lipzen A."/>
            <person name="Chen C."/>
            <person name="Yanf M."/>
            <person name="Daum C."/>
            <person name="Ng V."/>
            <person name="Clum A."/>
            <person name="Steindorff A."/>
            <person name="Ohm R."/>
            <person name="Martin F."/>
            <person name="Silar P."/>
            <person name="Natvig D."/>
            <person name="Lalanne C."/>
            <person name="Gautier V."/>
            <person name="Ament-velasquez S.L."/>
            <person name="Kruys A."/>
            <person name="Hutchinson M.I."/>
            <person name="Powell A.J."/>
            <person name="Barry K."/>
            <person name="Miller A.N."/>
            <person name="Grigoriev I.V."/>
            <person name="Debuchy R."/>
            <person name="Gladieux P."/>
            <person name="Thoren M.H."/>
            <person name="Johannesson H."/>
        </authorList>
    </citation>
    <scope>NUCLEOTIDE SEQUENCE</scope>
    <source>
        <strain evidence="1">SMH3187-1</strain>
    </source>
</reference>
<comment type="caution">
    <text evidence="1">The sequence shown here is derived from an EMBL/GenBank/DDBJ whole genome shotgun (WGS) entry which is preliminary data.</text>
</comment>
<name>A0AA40F647_9PEZI</name>
<evidence type="ECO:0000313" key="2">
    <source>
        <dbReference type="Proteomes" id="UP001172155"/>
    </source>
</evidence>